<comment type="cofactor">
    <cofactor evidence="1">
        <name>biotin</name>
        <dbReference type="ChEBI" id="CHEBI:57586"/>
    </cofactor>
</comment>
<dbReference type="Proteomes" id="UP001529272">
    <property type="component" value="Unassembled WGS sequence"/>
</dbReference>
<keyword evidence="4 7" id="KW-0547">Nucleotide-binding</keyword>
<dbReference type="Pfam" id="PF02785">
    <property type="entry name" value="Biotin_carb_C"/>
    <property type="match status" value="1"/>
</dbReference>
<evidence type="ECO:0000256" key="7">
    <source>
        <dbReference type="PROSITE-ProRule" id="PRU00409"/>
    </source>
</evidence>
<dbReference type="SMART" id="SM00878">
    <property type="entry name" value="Biotin_carb_C"/>
    <property type="match status" value="1"/>
</dbReference>
<reference evidence="12 14" key="3">
    <citation type="submission" date="2023-06" db="EMBL/GenBank/DDBJ databases">
        <title>Itaconate inhibition of nontuberculous mycobacteria.</title>
        <authorList>
            <person name="Breen P."/>
            <person name="Zimbric M."/>
            <person name="Caverly L."/>
        </authorList>
    </citation>
    <scope>NUCLEOTIDE SEQUENCE [LARGE SCALE GENOMIC DNA]</scope>
    <source>
        <strain evidence="12 14">FLAC1071</strain>
    </source>
</reference>
<evidence type="ECO:0000256" key="3">
    <source>
        <dbReference type="ARBA" id="ARBA00022598"/>
    </source>
</evidence>
<dbReference type="InterPro" id="IPR016185">
    <property type="entry name" value="PreATP-grasp_dom_sf"/>
</dbReference>
<dbReference type="SUPFAM" id="SSF56059">
    <property type="entry name" value="Glutathione synthetase ATP-binding domain-like"/>
    <property type="match status" value="1"/>
</dbReference>
<evidence type="ECO:0000256" key="2">
    <source>
        <dbReference type="ARBA" id="ARBA00013263"/>
    </source>
</evidence>
<evidence type="ECO:0000256" key="5">
    <source>
        <dbReference type="ARBA" id="ARBA00022840"/>
    </source>
</evidence>
<keyword evidence="3" id="KW-0436">Ligase</keyword>
<sequence>MTIRKPQLSTLLIANRGEIARRIIRTAKSMGIVPVAVYAESDAHAPFVREAIRAVPLQGTTSAETYLDIEKLLAAAQRVEADAVHPGYGFLAENAALARACEKAGILFIGPSADNIEAMANKIAAKQIAERAGVPVLPTGELAGPDDPLMERRANSVGYPLLVKAVAGGGGKGMRQVTRREDLASACASAAREAEAAFGDGSLFLEHYVAGGRHVEVQILADSHGGVFHLLDRDCSIQRRHQKVIEEAPAVDIGREVRDRLHDSAVALARSIGYLGAGTVEFLVDGDNAYFLEMNTRLQVEHPVTEEVLGLDIVRYQLEIARGEALPAQLRDIAAVSHAVEARVCAEQPGNHWLPSIGRITAYREPQGDGIRIESAVGAGDEITPNFDSMIAKVIAHGKDRPEAFARLSGALQGLVIDGIETNIELLKAICRNEEILQTPQPTTWLEQRADLMSVAPPDHISEAHSVLAALAYAVRVKRASGLLAEVPVGWRNVYGVGQASRWSCGSNEYSIEATAVDRERNQVTVDNRLVDIRVRAIGDSSVDAEIDGLRYQTEMLWNGDEVRAVGHEWQTRHRRVAPRGSGAGQSASGSCVAALPGTVVRVDVTPGAQVVAGDSLCVLESMKMEHVIRAPADGVITKVNVAIGASVSVGQSLFVVQEDE</sequence>
<dbReference type="GO" id="GO:0005524">
    <property type="term" value="F:ATP binding"/>
    <property type="evidence" value="ECO:0007669"/>
    <property type="project" value="UniProtKB-UniRule"/>
</dbReference>
<dbReference type="EC" id="6.3.4.14" evidence="2"/>
<reference evidence="12" key="4">
    <citation type="submission" date="2023-06" db="EMBL/GenBank/DDBJ databases">
        <authorList>
            <person name="Spilker T."/>
        </authorList>
    </citation>
    <scope>NUCLEOTIDE SEQUENCE</scope>
    <source>
        <strain evidence="12">FLAC1071</strain>
    </source>
</reference>
<dbReference type="Gene3D" id="2.40.50.100">
    <property type="match status" value="1"/>
</dbReference>
<dbReference type="EMBL" id="CP015267">
    <property type="protein sequence ID" value="ASL17555.1"/>
    <property type="molecule type" value="Genomic_DNA"/>
</dbReference>
<organism evidence="11 13">
    <name type="scientific">Mycobacterium intracellulare subsp. chimaera</name>
    <dbReference type="NCBI Taxonomy" id="222805"/>
    <lineage>
        <taxon>Bacteria</taxon>
        <taxon>Bacillati</taxon>
        <taxon>Actinomycetota</taxon>
        <taxon>Actinomycetes</taxon>
        <taxon>Mycobacteriales</taxon>
        <taxon>Mycobacteriaceae</taxon>
        <taxon>Mycobacterium</taxon>
        <taxon>Mycobacterium avium complex (MAC)</taxon>
    </lineage>
</organism>
<dbReference type="Pfam" id="PF00289">
    <property type="entry name" value="Biotin_carb_N"/>
    <property type="match status" value="1"/>
</dbReference>
<feature type="domain" description="Lipoyl-binding" evidence="8">
    <location>
        <begin position="583"/>
        <end position="658"/>
    </location>
</feature>
<dbReference type="InterPro" id="IPR011761">
    <property type="entry name" value="ATP-grasp"/>
</dbReference>
<dbReference type="PROSITE" id="PS50968">
    <property type="entry name" value="BIOTINYL_LIPOYL"/>
    <property type="match status" value="1"/>
</dbReference>
<dbReference type="InterPro" id="IPR005479">
    <property type="entry name" value="CPAse_ATP-bd"/>
</dbReference>
<dbReference type="PANTHER" id="PTHR18866">
    <property type="entry name" value="CARBOXYLASE:PYRUVATE/ACETYL-COA/PROPIONYL-COA CARBOXYLASE"/>
    <property type="match status" value="1"/>
</dbReference>
<dbReference type="GO" id="GO:0004075">
    <property type="term" value="F:biotin carboxylase activity"/>
    <property type="evidence" value="ECO:0007669"/>
    <property type="project" value="UniProtKB-EC"/>
</dbReference>
<keyword evidence="5 7" id="KW-0067">ATP-binding</keyword>
<dbReference type="InterPro" id="IPR000089">
    <property type="entry name" value="Biotin_lipoyl"/>
</dbReference>
<dbReference type="InterPro" id="IPR011054">
    <property type="entry name" value="Rudment_hybrid_motif"/>
</dbReference>
<dbReference type="CDD" id="cd06850">
    <property type="entry name" value="biotinyl_domain"/>
    <property type="match status" value="1"/>
</dbReference>
<dbReference type="SUPFAM" id="SSF51246">
    <property type="entry name" value="Rudiment single hybrid motif"/>
    <property type="match status" value="1"/>
</dbReference>
<dbReference type="Proteomes" id="UP000198286">
    <property type="component" value="Chromosome"/>
</dbReference>
<evidence type="ECO:0000256" key="4">
    <source>
        <dbReference type="ARBA" id="ARBA00022741"/>
    </source>
</evidence>
<evidence type="ECO:0000256" key="1">
    <source>
        <dbReference type="ARBA" id="ARBA00001953"/>
    </source>
</evidence>
<evidence type="ECO:0000313" key="12">
    <source>
        <dbReference type="EMBL" id="MDM3929490.1"/>
    </source>
</evidence>
<dbReference type="SUPFAM" id="SSF51230">
    <property type="entry name" value="Single hybrid motif"/>
    <property type="match status" value="1"/>
</dbReference>
<reference evidence="11 13" key="1">
    <citation type="journal article" date="2017" name="Lancet Infect. Dis.">
        <title>Global outbreak of severe Mycobacterium chimaera disease after cardiac surgery: a molecular epidemiological study.</title>
        <authorList>
            <person name="van Ingen J."/>
            <person name="Kohl T."/>
            <person name="Kranzer K."/>
            <person name="Hasse B."/>
            <person name="Keller P."/>
            <person name="Szafranska A."/>
            <person name="Hillemann D."/>
            <person name="Chand M."/>
            <person name="Schreiber P."/>
            <person name="Sommerstein R."/>
            <person name="Berger C."/>
            <person name="Genoni M."/>
            <person name="Ruegg C."/>
            <person name="Troillet N."/>
            <person name="Widmer A.F."/>
            <person name="Becker S.L."/>
            <person name="Herrmann M."/>
            <person name="Eckmanns T."/>
            <person name="Haller S."/>
            <person name="Hoeller C."/>
            <person name="Debast S.B."/>
            <person name="Wolfhagen M.J."/>
            <person name="Hopman J."/>
            <person name="Kluytmans J."/>
            <person name="Langelaar M."/>
            <person name="Notermans D.W."/>
            <person name="ten Oever J."/>
            <person name="van den Barselaar P."/>
            <person name="Vonk A.B.A."/>
            <person name="Vos M.C."/>
            <person name="Ahmed N."/>
            <person name="Brown T."/>
            <person name="Crook D."/>
            <person name="Lamagni T."/>
            <person name="Phin N."/>
            <person name="Smith E.G."/>
            <person name="Zambon M."/>
            <person name="Serr A."/>
            <person name="Goetting T."/>
            <person name="Ebner W."/>
            <person name="Thuermer A."/>
            <person name="Utpatel C."/>
            <person name="Sproer C."/>
            <person name="Bunk B."/>
            <person name="Nubel U."/>
            <person name="Bloemberg G."/>
            <person name="Bottger E."/>
            <person name="Niemann S."/>
            <person name="Wagner D."/>
            <person name="Sax H."/>
        </authorList>
    </citation>
    <scope>NUCLEOTIDE SEQUENCE [LARGE SCALE GENOMIC DNA]</scope>
    <source>
        <strain evidence="11 13">ZUERICH-2</strain>
    </source>
</reference>
<dbReference type="EMBL" id="JASZZX010000038">
    <property type="protein sequence ID" value="MDM3929490.1"/>
    <property type="molecule type" value="Genomic_DNA"/>
</dbReference>
<feature type="domain" description="ATP-grasp" evidence="9">
    <location>
        <begin position="126"/>
        <end position="322"/>
    </location>
</feature>
<proteinExistence type="predicted"/>
<dbReference type="Pfam" id="PF02786">
    <property type="entry name" value="CPSase_L_D2"/>
    <property type="match status" value="1"/>
</dbReference>
<dbReference type="SUPFAM" id="SSF52440">
    <property type="entry name" value="PreATP-grasp domain"/>
    <property type="match status" value="1"/>
</dbReference>
<dbReference type="Gene3D" id="3.30.470.20">
    <property type="entry name" value="ATP-grasp fold, B domain"/>
    <property type="match status" value="1"/>
</dbReference>
<evidence type="ECO:0000313" key="14">
    <source>
        <dbReference type="Proteomes" id="UP001529272"/>
    </source>
</evidence>
<evidence type="ECO:0000256" key="6">
    <source>
        <dbReference type="ARBA" id="ARBA00023267"/>
    </source>
</evidence>
<evidence type="ECO:0000313" key="13">
    <source>
        <dbReference type="Proteomes" id="UP000198286"/>
    </source>
</evidence>
<accession>A0A7U5MPX3</accession>
<evidence type="ECO:0000259" key="10">
    <source>
        <dbReference type="PROSITE" id="PS50979"/>
    </source>
</evidence>
<name>A0A7U5MPX3_MYCIT</name>
<keyword evidence="14" id="KW-1185">Reference proteome</keyword>
<dbReference type="Pfam" id="PF00364">
    <property type="entry name" value="Biotin_lipoyl"/>
    <property type="match status" value="1"/>
</dbReference>
<dbReference type="InterPro" id="IPR005481">
    <property type="entry name" value="BC-like_N"/>
</dbReference>
<protein>
    <recommendedName>
        <fullName evidence="2">biotin carboxylase</fullName>
        <ecNumber evidence="2">6.3.4.14</ecNumber>
    </recommendedName>
</protein>
<dbReference type="PROSITE" id="PS50979">
    <property type="entry name" value="BC"/>
    <property type="match status" value="1"/>
</dbReference>
<evidence type="ECO:0000313" key="11">
    <source>
        <dbReference type="EMBL" id="ASL17555.1"/>
    </source>
</evidence>
<dbReference type="FunFam" id="2.40.50.100:FF:000003">
    <property type="entry name" value="Acetyl-CoA carboxylase biotin carboxyl carrier protein"/>
    <property type="match status" value="1"/>
</dbReference>
<dbReference type="GO" id="GO:0046872">
    <property type="term" value="F:metal ion binding"/>
    <property type="evidence" value="ECO:0007669"/>
    <property type="project" value="InterPro"/>
</dbReference>
<dbReference type="InterPro" id="IPR050856">
    <property type="entry name" value="Biotin_carboxylase_complex"/>
</dbReference>
<evidence type="ECO:0000259" key="8">
    <source>
        <dbReference type="PROSITE" id="PS50968"/>
    </source>
</evidence>
<dbReference type="InterPro" id="IPR011053">
    <property type="entry name" value="Single_hybrid_motif"/>
</dbReference>
<dbReference type="PROSITE" id="PS00867">
    <property type="entry name" value="CPSASE_2"/>
    <property type="match status" value="1"/>
</dbReference>
<keyword evidence="6" id="KW-0092">Biotin</keyword>
<dbReference type="InterPro" id="IPR005482">
    <property type="entry name" value="Biotin_COase_C"/>
</dbReference>
<gene>
    <name evidence="11" type="primary">accA1</name>
    <name evidence="11" type="ORF">MYCOZU2_05199</name>
    <name evidence="12" type="ORF">QRB35_26290</name>
</gene>
<dbReference type="InterPro" id="IPR011764">
    <property type="entry name" value="Biotin_carboxylation_dom"/>
</dbReference>
<reference evidence="14" key="2">
    <citation type="submission" date="2023-06" db="EMBL/GenBank/DDBJ databases">
        <title>Itaconate inhibition of nontuberculous mycobacteria.</title>
        <authorList>
            <person name="Spilker T."/>
        </authorList>
    </citation>
    <scope>NUCLEOTIDE SEQUENCE [LARGE SCALE GENOMIC DNA]</scope>
    <source>
        <strain evidence="14">FLAC1071</strain>
    </source>
</reference>
<dbReference type="PANTHER" id="PTHR18866:SF126">
    <property type="entry name" value="BIOTIN CARBOXYLASE"/>
    <property type="match status" value="1"/>
</dbReference>
<evidence type="ECO:0000259" key="9">
    <source>
        <dbReference type="PROSITE" id="PS50975"/>
    </source>
</evidence>
<dbReference type="PROSITE" id="PS50975">
    <property type="entry name" value="ATP_GRASP"/>
    <property type="match status" value="1"/>
</dbReference>
<feature type="domain" description="Biotin carboxylation" evidence="10">
    <location>
        <begin position="7"/>
        <end position="451"/>
    </location>
</feature>
<dbReference type="RefSeq" id="WP_089152256.1">
    <property type="nucleotide sequence ID" value="NZ_CP015267.1"/>
</dbReference>
<dbReference type="AlphaFoldDB" id="A0A7U5MPX3"/>